<keyword evidence="3" id="KW-1185">Reference proteome</keyword>
<evidence type="ECO:0000256" key="1">
    <source>
        <dbReference type="SAM" id="MobiDB-lite"/>
    </source>
</evidence>
<dbReference type="EMBL" id="KE747817">
    <property type="protein sequence ID" value="RMZ69183.1"/>
    <property type="molecule type" value="Genomic_DNA"/>
</dbReference>
<organism evidence="2 3">
    <name type="scientific">Pyrenophora seminiperda CCB06</name>
    <dbReference type="NCBI Taxonomy" id="1302712"/>
    <lineage>
        <taxon>Eukaryota</taxon>
        <taxon>Fungi</taxon>
        <taxon>Dikarya</taxon>
        <taxon>Ascomycota</taxon>
        <taxon>Pezizomycotina</taxon>
        <taxon>Dothideomycetes</taxon>
        <taxon>Pleosporomycetidae</taxon>
        <taxon>Pleosporales</taxon>
        <taxon>Pleosporineae</taxon>
        <taxon>Pleosporaceae</taxon>
        <taxon>Pyrenophora</taxon>
    </lineage>
</organism>
<proteinExistence type="predicted"/>
<evidence type="ECO:0000313" key="2">
    <source>
        <dbReference type="EMBL" id="RMZ69183.1"/>
    </source>
</evidence>
<accession>A0A3M7M3Y4</accession>
<dbReference type="Proteomes" id="UP000265663">
    <property type="component" value="Unassembled WGS sequence"/>
</dbReference>
<dbReference type="AlphaFoldDB" id="A0A3M7M3Y4"/>
<evidence type="ECO:0000313" key="3">
    <source>
        <dbReference type="Proteomes" id="UP000265663"/>
    </source>
</evidence>
<protein>
    <submittedName>
        <fullName evidence="2">Sas10 utp3 family</fullName>
    </submittedName>
</protein>
<feature type="region of interest" description="Disordered" evidence="1">
    <location>
        <begin position="63"/>
        <end position="102"/>
    </location>
</feature>
<name>A0A3M7M3Y4_9PLEO</name>
<gene>
    <name evidence="2" type="ORF">GMOD_00003112</name>
</gene>
<sequence>MESVLLALAKAIPKDQVSLALASPSAFAASVESCISAGTPPAWFTALPTSIITLLPEVYPQETMTSATPTPTPTPSALQTTTSSAVPGSSSAGVSSSSSSSVRLTPYPTAGVNGSSVVGKPSVSATGVLSVTLAPSGTDVAPAIPTFTGAAAKLSIGAGLGAALGLVGMFAL</sequence>
<dbReference type="OrthoDB" id="5419608at2759"/>
<reference evidence="2 3" key="1">
    <citation type="journal article" date="2014" name="PLoS ONE">
        <title>De novo Genome Assembly of the Fungal Plant Pathogen Pyrenophora semeniperda.</title>
        <authorList>
            <person name="Soliai M.M."/>
            <person name="Meyer S.E."/>
            <person name="Udall J.A."/>
            <person name="Elzinga D.E."/>
            <person name="Hermansen R.A."/>
            <person name="Bodily P.M."/>
            <person name="Hart A.A."/>
            <person name="Coleman C.E."/>
        </authorList>
    </citation>
    <scope>NUCLEOTIDE SEQUENCE [LARGE SCALE GENOMIC DNA]</scope>
    <source>
        <strain evidence="2 3">CCB06</strain>
        <tissue evidence="2">Mycelium</tissue>
    </source>
</reference>